<dbReference type="Proteomes" id="UP001468798">
    <property type="component" value="Unassembled WGS sequence"/>
</dbReference>
<keyword evidence="2" id="KW-0732">Signal</keyword>
<evidence type="ECO:0000259" key="3">
    <source>
        <dbReference type="Pfam" id="PF02018"/>
    </source>
</evidence>
<dbReference type="SUPFAM" id="SSF49785">
    <property type="entry name" value="Galactose-binding domain-like"/>
    <property type="match status" value="1"/>
</dbReference>
<dbReference type="Pfam" id="PF02018">
    <property type="entry name" value="CBM_4_9"/>
    <property type="match status" value="1"/>
</dbReference>
<reference evidence="4 5" key="1">
    <citation type="submission" date="2024-03" db="EMBL/GenBank/DDBJ databases">
        <title>Two novel species of the genus Flavobacterium exhibiting potentially degradation of complex polysaccharides.</title>
        <authorList>
            <person name="Lian X."/>
        </authorList>
    </citation>
    <scope>NUCLEOTIDE SEQUENCE [LARGE SCALE GENOMIC DNA]</scope>
    <source>
        <strain evidence="4 5">N6</strain>
    </source>
</reference>
<dbReference type="EMBL" id="JBCGDP010000006">
    <property type="protein sequence ID" value="MEM0576496.1"/>
    <property type="molecule type" value="Genomic_DNA"/>
</dbReference>
<sequence length="344" mass="38205">MKRLLLVALLLFKWMTYAQTNLIKNGGFEAELSYWRGNDIATISPYDKKTGKNGCTINQYVGEQWKGIDQIIPLPKNTIALELSGWVKSDGVEKGKNEWNTGKFDIEFLSSGEKGIQNESIAAVVGTTPWTFYQKRVYVPDGASKLRIMLALGQTNGTLFFDDIKAIPITQEQLNKFQEEENTKRMAAIEPSKESKVTLFTNGDFENGNTAWRGNASTSNTVTKEGKAALMIQSSTFDWNGIDQIADVPEKATTITISGWLKSEKIQQGKDTWNNGLLNVAFAGNDNQKTGDDQNISFVTGTTDWTFYTKTFPLPSGTKKYRIMVALGFATGTLYADAINVTFN</sequence>
<comment type="caution">
    <text evidence="4">The sequence shown here is derived from an EMBL/GenBank/DDBJ whole genome shotgun (WGS) entry which is preliminary data.</text>
</comment>
<feature type="domain" description="CBM-cenC" evidence="3">
    <location>
        <begin position="199"/>
        <end position="328"/>
    </location>
</feature>
<proteinExistence type="predicted"/>
<evidence type="ECO:0000313" key="5">
    <source>
        <dbReference type="Proteomes" id="UP001468798"/>
    </source>
</evidence>
<feature type="chain" id="PRO_5046513351" evidence="2">
    <location>
        <begin position="19"/>
        <end position="344"/>
    </location>
</feature>
<evidence type="ECO:0000256" key="1">
    <source>
        <dbReference type="ARBA" id="ARBA00022801"/>
    </source>
</evidence>
<dbReference type="InterPro" id="IPR008979">
    <property type="entry name" value="Galactose-bd-like_sf"/>
</dbReference>
<keyword evidence="5" id="KW-1185">Reference proteome</keyword>
<protein>
    <submittedName>
        <fullName evidence="4">Carbohydrate binding domain-containing protein</fullName>
    </submittedName>
</protein>
<keyword evidence="1" id="KW-0378">Hydrolase</keyword>
<evidence type="ECO:0000313" key="4">
    <source>
        <dbReference type="EMBL" id="MEM0576496.1"/>
    </source>
</evidence>
<organism evidence="4 5">
    <name type="scientific">Flavobacterium polysaccharolyticum</name>
    <dbReference type="NCBI Taxonomy" id="3133148"/>
    <lineage>
        <taxon>Bacteria</taxon>
        <taxon>Pseudomonadati</taxon>
        <taxon>Bacteroidota</taxon>
        <taxon>Flavobacteriia</taxon>
        <taxon>Flavobacteriales</taxon>
        <taxon>Flavobacteriaceae</taxon>
        <taxon>Flavobacterium</taxon>
    </lineage>
</organism>
<dbReference type="RefSeq" id="WP_342691500.1">
    <property type="nucleotide sequence ID" value="NZ_JBCGDP010000006.1"/>
</dbReference>
<name>A0ABU9NME3_9FLAO</name>
<dbReference type="Gene3D" id="2.60.120.260">
    <property type="entry name" value="Galactose-binding domain-like"/>
    <property type="match status" value="2"/>
</dbReference>
<dbReference type="InterPro" id="IPR003305">
    <property type="entry name" value="CenC_carb-bd"/>
</dbReference>
<gene>
    <name evidence="4" type="ORF">WFZ86_08295</name>
</gene>
<accession>A0ABU9NME3</accession>
<evidence type="ECO:0000256" key="2">
    <source>
        <dbReference type="SAM" id="SignalP"/>
    </source>
</evidence>
<feature type="signal peptide" evidence="2">
    <location>
        <begin position="1"/>
        <end position="18"/>
    </location>
</feature>